<organism evidence="3 4">
    <name type="scientific">Gonapodya prolifera (strain JEL478)</name>
    <name type="common">Monoblepharis prolifera</name>
    <dbReference type="NCBI Taxonomy" id="1344416"/>
    <lineage>
        <taxon>Eukaryota</taxon>
        <taxon>Fungi</taxon>
        <taxon>Fungi incertae sedis</taxon>
        <taxon>Chytridiomycota</taxon>
        <taxon>Chytridiomycota incertae sedis</taxon>
        <taxon>Monoblepharidomycetes</taxon>
        <taxon>Monoblepharidales</taxon>
        <taxon>Gonapodyaceae</taxon>
        <taxon>Gonapodya</taxon>
    </lineage>
</organism>
<evidence type="ECO:0000259" key="2">
    <source>
        <dbReference type="Pfam" id="PF10338"/>
    </source>
</evidence>
<name>A0A139AHY2_GONPJ</name>
<dbReference type="InterPro" id="IPR019434">
    <property type="entry name" value="DUF2423"/>
</dbReference>
<evidence type="ECO:0000256" key="1">
    <source>
        <dbReference type="SAM" id="MobiDB-lite"/>
    </source>
</evidence>
<keyword evidence="4" id="KW-1185">Reference proteome</keyword>
<proteinExistence type="predicted"/>
<feature type="domain" description="DUF2423" evidence="2">
    <location>
        <begin position="1"/>
        <end position="41"/>
    </location>
</feature>
<dbReference type="Pfam" id="PF10338">
    <property type="entry name" value="YBL028C_N"/>
    <property type="match status" value="1"/>
</dbReference>
<dbReference type="EMBL" id="KQ965756">
    <property type="protein sequence ID" value="KXS16154.1"/>
    <property type="molecule type" value="Genomic_DNA"/>
</dbReference>
<accession>A0A139AHY2</accession>
<reference evidence="3 4" key="1">
    <citation type="journal article" date="2015" name="Genome Biol. Evol.">
        <title>Phylogenomic analyses indicate that early fungi evolved digesting cell walls of algal ancestors of land plants.</title>
        <authorList>
            <person name="Chang Y."/>
            <person name="Wang S."/>
            <person name="Sekimoto S."/>
            <person name="Aerts A.L."/>
            <person name="Choi C."/>
            <person name="Clum A."/>
            <person name="LaButti K.M."/>
            <person name="Lindquist E.A."/>
            <person name="Yee Ngan C."/>
            <person name="Ohm R.A."/>
            <person name="Salamov A.A."/>
            <person name="Grigoriev I.V."/>
            <person name="Spatafora J.W."/>
            <person name="Berbee M.L."/>
        </authorList>
    </citation>
    <scope>NUCLEOTIDE SEQUENCE [LARGE SCALE GENOMIC DNA]</scope>
    <source>
        <strain evidence="3 4">JEL478</strain>
    </source>
</reference>
<dbReference type="AlphaFoldDB" id="A0A139AHY2"/>
<gene>
    <name evidence="3" type="ORF">M427DRAFT_56043</name>
</gene>
<dbReference type="OrthoDB" id="4087970at2759"/>
<protein>
    <recommendedName>
        <fullName evidence="2">DUF2423 domain-containing protein</fullName>
    </recommendedName>
</protein>
<evidence type="ECO:0000313" key="4">
    <source>
        <dbReference type="Proteomes" id="UP000070544"/>
    </source>
</evidence>
<dbReference type="PANTHER" id="PTHR28219">
    <property type="entry name" value="UPF0642 PROTEIN YBL028C"/>
    <property type="match status" value="1"/>
</dbReference>
<sequence length="201" mass="22704">MAKGLRSKSKRKFRAIKRDAVFGPVESARAARVAKRMANPASSSSDTSTIPLTYEDGRPRPFNFLDFMKTGSRPELISKIGDRVERARRREEGRRGRSEDVKDIGGLREIDLEEEDVIDLEDEATNAQEGVKIEEGTSDVKMEQDSGASLARLRRQNPSLYLSRNQLSRVRRGKSKVRLPGVKTVNLGKKVMARRGMERSW</sequence>
<feature type="region of interest" description="Disordered" evidence="1">
    <location>
        <begin position="35"/>
        <end position="55"/>
    </location>
</feature>
<dbReference type="Proteomes" id="UP000070544">
    <property type="component" value="Unassembled WGS sequence"/>
</dbReference>
<feature type="compositionally biased region" description="Polar residues" evidence="1">
    <location>
        <begin position="40"/>
        <end position="51"/>
    </location>
</feature>
<dbReference type="PANTHER" id="PTHR28219:SF1">
    <property type="entry name" value="UPF0642 PROTEIN YBL028C"/>
    <property type="match status" value="1"/>
</dbReference>
<evidence type="ECO:0000313" key="3">
    <source>
        <dbReference type="EMBL" id="KXS16154.1"/>
    </source>
</evidence>